<feature type="region of interest" description="Disordered" evidence="1">
    <location>
        <begin position="589"/>
        <end position="611"/>
    </location>
</feature>
<reference evidence="3" key="1">
    <citation type="submission" date="2017-02" db="UniProtKB">
        <authorList>
            <consortium name="WormBaseParasite"/>
        </authorList>
    </citation>
    <scope>IDENTIFICATION</scope>
</reference>
<keyword evidence="2" id="KW-1185">Reference proteome</keyword>
<dbReference type="WBParaSite" id="SPAL_0001419700.1">
    <property type="protein sequence ID" value="SPAL_0001419700.1"/>
    <property type="gene ID" value="SPAL_0001419700"/>
</dbReference>
<feature type="region of interest" description="Disordered" evidence="1">
    <location>
        <begin position="625"/>
        <end position="672"/>
    </location>
</feature>
<organism evidence="2 3">
    <name type="scientific">Strongyloides papillosus</name>
    <name type="common">Intestinal threadworm</name>
    <dbReference type="NCBI Taxonomy" id="174720"/>
    <lineage>
        <taxon>Eukaryota</taxon>
        <taxon>Metazoa</taxon>
        <taxon>Ecdysozoa</taxon>
        <taxon>Nematoda</taxon>
        <taxon>Chromadorea</taxon>
        <taxon>Rhabditida</taxon>
        <taxon>Tylenchina</taxon>
        <taxon>Panagrolaimomorpha</taxon>
        <taxon>Strongyloidoidea</taxon>
        <taxon>Strongyloididae</taxon>
        <taxon>Strongyloides</taxon>
    </lineage>
</organism>
<accession>A0A0N5C8E8</accession>
<dbReference type="AlphaFoldDB" id="A0A0N5C8E8"/>
<proteinExistence type="predicted"/>
<evidence type="ECO:0000313" key="3">
    <source>
        <dbReference type="WBParaSite" id="SPAL_0001419700.1"/>
    </source>
</evidence>
<protein>
    <submittedName>
        <fullName evidence="3">Tudor domain-containing protein</fullName>
    </submittedName>
</protein>
<feature type="compositionally biased region" description="Low complexity" evidence="1">
    <location>
        <begin position="595"/>
        <end position="605"/>
    </location>
</feature>
<dbReference type="Proteomes" id="UP000046392">
    <property type="component" value="Unplaced"/>
</dbReference>
<feature type="compositionally biased region" description="Basic and acidic residues" evidence="1">
    <location>
        <begin position="625"/>
        <end position="640"/>
    </location>
</feature>
<feature type="compositionally biased region" description="Polar residues" evidence="1">
    <location>
        <begin position="647"/>
        <end position="670"/>
    </location>
</feature>
<name>A0A0N5C8E8_STREA</name>
<sequence>MSSLSLHSHLGFLNNALSFGKEYEEFGCSPKSIQCYVSRVSEKTGNIWLKPIKTNALDKELGKLCQSFLMNIDKKERLDKCDIGGVGLCVTKSGELIGRVRIVGKDRRNRPTLQCIDSGVVYGSLDESCIYKLDDSMLAGNFAFPLCFVARSLPSSYLNKYRMLGATDIHVGDFLNVNIINITGTIVHALFSSCTKMITSIKYDYIGLDAFGKKSTEWSQFCDNNKYHIKYKDDCHVSECHEINDVNTDGYVVGVHDAETIYVRPVSLSIAYSYFLDSLTGSYSVGEFNKLLSTEGVVSDDIGKTFVFFDSVTEKFYRVEITAVGSKKFSCYCIDQPSLLFLNVDIDNESEILWRLTNTFSLPRFYCKVKLGDFKNRNSIMSNKDTSSRRISVLKNLFKSNNLVTVERRVNRKFLTVRHEGLDLVENYKGIMFNTYRDEMGVVTGNCGTFKEPSLRKKGAFASSMNASFKGKGEILGQSLKMQCSMKISPLSPNKASKVTDDDVFAFGSFRTKKRDEEDCSGNVTPDLMSDELADELCERVNWDLGFGVSQSERTKIDQTIDEFLKLNIQYAGKMHDEKALSPVLRYQNLGRPDSSLSNSTTTSKESTRSSRAVRFKDISFKDSLDKESGNNDTEEKLPDVSDYDSGLSNDATSSTENINYSDKSSQNNYTKKKLKSTKRCAVVNINNVNDIRIFDEASLKAYLKHQDALLRLDESKLKEVSFDRTMPDTKYILEYKNERYKVFVKYDYMDESGDSDSDQSSTSSNCQMDRNESNIMDIVFIECDTKRQFTFNSAANVNIYECPDEIKNLPIVQSEVVSLAGEHNINLEIRDYLCVPKATEFLRSLLPPFKLKDNANIKFSTHNVGGKRAVVIRNDQGKSISPPFLSFCQKLAEGKE</sequence>
<evidence type="ECO:0000256" key="1">
    <source>
        <dbReference type="SAM" id="MobiDB-lite"/>
    </source>
</evidence>
<evidence type="ECO:0000313" key="2">
    <source>
        <dbReference type="Proteomes" id="UP000046392"/>
    </source>
</evidence>